<dbReference type="InterPro" id="IPR019268">
    <property type="entry name" value="DUF2278"/>
</dbReference>
<reference evidence="1 2" key="1">
    <citation type="submission" date="2017-03" db="EMBL/GenBank/DDBJ databases">
        <title>Complete genome sequence of Paenibacillus Kribbensis producing bioflocculants.</title>
        <authorList>
            <person name="Lee H.-G."/>
            <person name="Oh H.-M."/>
        </authorList>
    </citation>
    <scope>NUCLEOTIDE SEQUENCE [LARGE SCALE GENOMIC DNA]</scope>
    <source>
        <strain evidence="1 2">AM49</strain>
    </source>
</reference>
<dbReference type="Pfam" id="PF10042">
    <property type="entry name" value="DUF2278"/>
    <property type="match status" value="1"/>
</dbReference>
<dbReference type="OrthoDB" id="291334at2"/>
<dbReference type="KEGG" id="pkb:B4V02_10850"/>
<protein>
    <recommendedName>
        <fullName evidence="3">DUF2278 domain-containing protein</fullName>
    </recommendedName>
</protein>
<organism evidence="1 2">
    <name type="scientific">Paenibacillus kribbensis</name>
    <dbReference type="NCBI Taxonomy" id="172713"/>
    <lineage>
        <taxon>Bacteria</taxon>
        <taxon>Bacillati</taxon>
        <taxon>Bacillota</taxon>
        <taxon>Bacilli</taxon>
        <taxon>Bacillales</taxon>
        <taxon>Paenibacillaceae</taxon>
        <taxon>Paenibacillus</taxon>
    </lineage>
</organism>
<dbReference type="RefSeq" id="WP_094154773.1">
    <property type="nucleotide sequence ID" value="NZ_CP020028.1"/>
</dbReference>
<dbReference type="AlphaFoldDB" id="A0A222WKX7"/>
<dbReference type="Proteomes" id="UP000214666">
    <property type="component" value="Chromosome"/>
</dbReference>
<evidence type="ECO:0000313" key="2">
    <source>
        <dbReference type="Proteomes" id="UP000214666"/>
    </source>
</evidence>
<name>A0A222WKX7_9BACL</name>
<gene>
    <name evidence="1" type="ORF">B4V02_10850</name>
</gene>
<evidence type="ECO:0008006" key="3">
    <source>
        <dbReference type="Google" id="ProtNLM"/>
    </source>
</evidence>
<keyword evidence="2" id="KW-1185">Reference proteome</keyword>
<evidence type="ECO:0000313" key="1">
    <source>
        <dbReference type="EMBL" id="ASR47149.1"/>
    </source>
</evidence>
<accession>A0A222WKX7</accession>
<sequence>MSDSRRNSRRGSGSGANSRYGVLIGRVIDIRKDPESDQSPHYNIVVEADHGKKYKLPINVQSIDPDLPRSLYYSDENYNAQAITILPTMNSGFHDINYHQNVNADIAVDFIRSGLFDPNKMEIVPFTAPGENNDLYDFIDKYMHKALNNEDATIYAYGTHFTGNGLGVHNIHMNQGNSKYSPEENDIFHDGCFLVHFTAENKWIAYFLAFQSQSWCTDDHGKPLQGSIDQDGHPLGACKYSTVQVELQRDEPVPVG</sequence>
<dbReference type="EMBL" id="CP020028">
    <property type="protein sequence ID" value="ASR47149.1"/>
    <property type="molecule type" value="Genomic_DNA"/>
</dbReference>
<dbReference type="STRING" id="172713.GCA_001705305_04160"/>
<proteinExistence type="predicted"/>